<dbReference type="Pfam" id="PF00022">
    <property type="entry name" value="Actin"/>
    <property type="match status" value="1"/>
</dbReference>
<dbReference type="SUPFAM" id="SSF53067">
    <property type="entry name" value="Actin-like ATPase domain"/>
    <property type="match status" value="2"/>
</dbReference>
<proteinExistence type="inferred from homology"/>
<keyword evidence="3" id="KW-1185">Reference proteome</keyword>
<evidence type="ECO:0000256" key="1">
    <source>
        <dbReference type="RuleBase" id="RU000487"/>
    </source>
</evidence>
<name>A0A9W8RRY4_9HYPO</name>
<dbReference type="PRINTS" id="PR00190">
    <property type="entry name" value="ACTIN"/>
</dbReference>
<reference evidence="2" key="1">
    <citation type="submission" date="2022-09" db="EMBL/GenBank/DDBJ databases">
        <title>Fusarium specimens isolated from Avocado Roots.</title>
        <authorList>
            <person name="Stajich J."/>
            <person name="Roper C."/>
            <person name="Heimlech-Rivalta G."/>
        </authorList>
    </citation>
    <scope>NUCLEOTIDE SEQUENCE</scope>
    <source>
        <strain evidence="2">CF00136</strain>
    </source>
</reference>
<dbReference type="InterPro" id="IPR004000">
    <property type="entry name" value="Actin"/>
</dbReference>
<sequence>METIWNYTFNELNIKPENQPLLMSEAPLNPNSNREKMCETIFERFNVPAFYVSIAAVLALYASGRGNGIVLDSGEGTTHVVPVYQGYTFPHAVSRAGFSGCDLTDYMVRLLGERGYILSSSGQRETAREIKESLCYIESDSLRAQGSQFQRYVLPDGRAIDLGDECRKVPEALFNPQDMGINNTGIQHTILDAINRCDIDVRREFMANIILSGGNTLFKGFPERLQKEVEKASQTRNKVHVVSAPERDDFVWIGGSILASLSTFQSVWVTKQDYAEKGTTAIFKNDP</sequence>
<dbReference type="EMBL" id="JAOQAZ010000028">
    <property type="protein sequence ID" value="KAJ4251473.1"/>
    <property type="molecule type" value="Genomic_DNA"/>
</dbReference>
<evidence type="ECO:0000313" key="3">
    <source>
        <dbReference type="Proteomes" id="UP001152049"/>
    </source>
</evidence>
<gene>
    <name evidence="2" type="primary">ACT1_2</name>
    <name evidence="2" type="ORF">NW762_011458</name>
</gene>
<dbReference type="SMART" id="SM00268">
    <property type="entry name" value="ACTIN"/>
    <property type="match status" value="1"/>
</dbReference>
<dbReference type="InterPro" id="IPR043129">
    <property type="entry name" value="ATPase_NBD"/>
</dbReference>
<dbReference type="OrthoDB" id="408728at2759"/>
<dbReference type="FunFam" id="3.30.420.40:FF:000058">
    <property type="entry name" value="Putative actin-related protein 5"/>
    <property type="match status" value="1"/>
</dbReference>
<protein>
    <submittedName>
        <fullName evidence="2">Actin</fullName>
    </submittedName>
</protein>
<evidence type="ECO:0000313" key="2">
    <source>
        <dbReference type="EMBL" id="KAJ4251473.1"/>
    </source>
</evidence>
<comment type="caution">
    <text evidence="2">The sequence shown here is derived from an EMBL/GenBank/DDBJ whole genome shotgun (WGS) entry which is preliminary data.</text>
</comment>
<accession>A0A9W8RRY4</accession>
<dbReference type="PANTHER" id="PTHR11937">
    <property type="entry name" value="ACTIN"/>
    <property type="match status" value="1"/>
</dbReference>
<organism evidence="2 3">
    <name type="scientific">Fusarium torreyae</name>
    <dbReference type="NCBI Taxonomy" id="1237075"/>
    <lineage>
        <taxon>Eukaryota</taxon>
        <taxon>Fungi</taxon>
        <taxon>Dikarya</taxon>
        <taxon>Ascomycota</taxon>
        <taxon>Pezizomycotina</taxon>
        <taxon>Sordariomycetes</taxon>
        <taxon>Hypocreomycetidae</taxon>
        <taxon>Hypocreales</taxon>
        <taxon>Nectriaceae</taxon>
        <taxon>Fusarium</taxon>
    </lineage>
</organism>
<dbReference type="Proteomes" id="UP001152049">
    <property type="component" value="Unassembled WGS sequence"/>
</dbReference>
<comment type="similarity">
    <text evidence="1">Belongs to the actin family.</text>
</comment>
<dbReference type="AlphaFoldDB" id="A0A9W8RRY4"/>
<dbReference type="Gene3D" id="3.30.420.40">
    <property type="match status" value="2"/>
</dbReference>
<dbReference type="Gene3D" id="3.90.640.10">
    <property type="entry name" value="Actin, Chain A, domain 4"/>
    <property type="match status" value="1"/>
</dbReference>